<proteinExistence type="predicted"/>
<comment type="caution">
    <text evidence="2">The sequence shown here is derived from an EMBL/GenBank/DDBJ whole genome shotgun (WGS) entry which is preliminary data.</text>
</comment>
<dbReference type="Pfam" id="PF18759">
    <property type="entry name" value="Plavaka"/>
    <property type="match status" value="1"/>
</dbReference>
<keyword evidence="3" id="KW-1185">Reference proteome</keyword>
<feature type="compositionally biased region" description="Polar residues" evidence="1">
    <location>
        <begin position="839"/>
        <end position="849"/>
    </location>
</feature>
<protein>
    <submittedName>
        <fullName evidence="2">Uncharacterized protein</fullName>
    </submittedName>
</protein>
<accession>A0A8H6VTJ8</accession>
<dbReference type="Proteomes" id="UP000636479">
    <property type="component" value="Unassembled WGS sequence"/>
</dbReference>
<feature type="compositionally biased region" description="Low complexity" evidence="1">
    <location>
        <begin position="1262"/>
        <end position="1271"/>
    </location>
</feature>
<gene>
    <name evidence="2" type="ORF">MIND_01118900</name>
</gene>
<feature type="region of interest" description="Disordered" evidence="1">
    <location>
        <begin position="1022"/>
        <end position="1043"/>
    </location>
</feature>
<dbReference type="OrthoDB" id="2418900at2759"/>
<feature type="compositionally biased region" description="Acidic residues" evidence="1">
    <location>
        <begin position="1306"/>
        <end position="1317"/>
    </location>
</feature>
<feature type="region of interest" description="Disordered" evidence="1">
    <location>
        <begin position="839"/>
        <end position="896"/>
    </location>
</feature>
<organism evidence="2 3">
    <name type="scientific">Mycena indigotica</name>
    <dbReference type="NCBI Taxonomy" id="2126181"/>
    <lineage>
        <taxon>Eukaryota</taxon>
        <taxon>Fungi</taxon>
        <taxon>Dikarya</taxon>
        <taxon>Basidiomycota</taxon>
        <taxon>Agaricomycotina</taxon>
        <taxon>Agaricomycetes</taxon>
        <taxon>Agaricomycetidae</taxon>
        <taxon>Agaricales</taxon>
        <taxon>Marasmiineae</taxon>
        <taxon>Mycenaceae</taxon>
        <taxon>Mycena</taxon>
    </lineage>
</organism>
<reference evidence="2" key="1">
    <citation type="submission" date="2020-05" db="EMBL/GenBank/DDBJ databases">
        <title>Mycena genomes resolve the evolution of fungal bioluminescence.</title>
        <authorList>
            <person name="Tsai I.J."/>
        </authorList>
    </citation>
    <scope>NUCLEOTIDE SEQUENCE</scope>
    <source>
        <strain evidence="2">171206Taipei</strain>
    </source>
</reference>
<feature type="region of interest" description="Disordered" evidence="1">
    <location>
        <begin position="1249"/>
        <end position="1271"/>
    </location>
</feature>
<feature type="region of interest" description="Disordered" evidence="1">
    <location>
        <begin position="1303"/>
        <end position="1323"/>
    </location>
</feature>
<dbReference type="EMBL" id="JACAZF010000010">
    <property type="protein sequence ID" value="KAF7293417.1"/>
    <property type="molecule type" value="Genomic_DNA"/>
</dbReference>
<dbReference type="GeneID" id="59350264"/>
<name>A0A8H6VTJ8_9AGAR</name>
<feature type="region of interest" description="Disordered" evidence="1">
    <location>
        <begin position="1409"/>
        <end position="1448"/>
    </location>
</feature>
<dbReference type="InterPro" id="IPR041078">
    <property type="entry name" value="Plavaka"/>
</dbReference>
<feature type="compositionally biased region" description="Basic residues" evidence="1">
    <location>
        <begin position="853"/>
        <end position="869"/>
    </location>
</feature>
<sequence length="1448" mass="164267">MPKARYECELCHKPLRNLGDAKSVHDRTCPGFRALHIQSVAHVHQRLAAAAAQVSVVPQALTPTVDMQMQIEEPPPEPQKYRKSGLPQRRCRVPTKFNDAAPPLPPRIRHQYTLVSSSEPEPEARPLPQPTPPHRPLPTWVQTQPNLFGLYKVYPRRPTHDPDKNVTLDDLYLAPQDTELNVDALPLPKEPWFYPFPNASVAHMMKYHVEEENPGSISGFDRLVHNILQPDDEADSDGVNLADLPRPFSTKKFLDDLDRKGVEPLGVSDKWIEGSVKLKLPCVGRLQEETNAPEFIVTNIHYRPLLDPIKEVLQGPLFGKLHTTPFSLRFDPTYDSRSPDTVSLSDPDSPLNSYGLPDVPHSHEEVFGEIYTSAAMLEAYQSLPQPPPPQSPDDPVESMIMAMMEWSDATHLAQFGAASLWPGYTFFGNHSKSFRAKPSSNAGFHQVSQLPDSIRDAYRQQYDCDMPDEVHTHLKRELIHRIWELLLSEDFMDAYDNGIKIRCWDGIVQLVFPRLFIYGADYPEKVLLATIRSLGGHPCPRCFVAKAQIAETGTVNDMKRRQVLRVDDHARRQTIEDARRAIFRSGLPVIKGSIDKMLKDKSWVPVRVISFLSVLSLLFTRRQNAFTKLNTEKTPFNFYTLFVPDLLHEVELGVAKAIITHLIRMLQTFKNVDEFDQRFRQVETFGRSVIRAFGHNVSGMKYAAARDFEDVLQCILPVVDGIFPMHQKLVDQLCFELAIWHGYAKLRMHTTTTIQLFRTATTDLLTTIRRFARETIDVKTYELPREERQRTKRASKAAAAATMEPVASAATSAPAVVMIPVPLSTSPGPSTVAVIGATTEQSPVPNTNQKPKANPKSKPKAKSKAKSKAKAPAEPSELPNAKLSSAAKTPQPKKDKIEKPFNLITYKLHSLADYPDTILRFGTTDSFSTQIGELAHRLVKHLYRRTNKRDHARQIAKHEHRRRLMRAMWERRIPMLEAPASTLRPQPNMAYGAYVPPEQHHYISDSRRTSWNLSDLAEIELDSDTGSDSDGPPLERMDVDQNASDPALQDFTLKLKSHFRQRLLQIDDPDIQFGPDDLLNVIVEKDLLRLYTHATMKVNYTTYDVRRDQDMLNPRTRRFFIVRSQDEVDPHPYWYGEILGIFHAHVLLADHPAKAKRIEFLWCLPRLHYMSHEDPNAFGFLDPQDVVRGTHLIPAFCHGETTDYLPTKSVARHESRKDLDWRYYYVNLMVDRDMIMRYHSNVVGHRNIVPNVQHHDPDPMEPDSSSSAIPDIDINTTEAAIIGGEEEEDEQQEDADWRADARIDSDSEDGGEAEDEPLTPHGGLSLVDRVICREFGAVGYSERHLTAVFSGDRSAVRRALKNRTVLSSKAVNARPIDDLDDDARILEMPETVKQYKQIYRLLKETRPIKDKPSLKKNKKALDNSANGGGDSTNDNGSGDPTKDRFTNV</sequence>
<evidence type="ECO:0000256" key="1">
    <source>
        <dbReference type="SAM" id="MobiDB-lite"/>
    </source>
</evidence>
<feature type="region of interest" description="Disordered" evidence="1">
    <location>
        <begin position="115"/>
        <end position="139"/>
    </location>
</feature>
<feature type="compositionally biased region" description="Pro residues" evidence="1">
    <location>
        <begin position="125"/>
        <end position="136"/>
    </location>
</feature>
<evidence type="ECO:0000313" key="3">
    <source>
        <dbReference type="Proteomes" id="UP000636479"/>
    </source>
</evidence>
<dbReference type="RefSeq" id="XP_037215580.1">
    <property type="nucleotide sequence ID" value="XM_037367748.1"/>
</dbReference>
<evidence type="ECO:0000313" key="2">
    <source>
        <dbReference type="EMBL" id="KAF7293417.1"/>
    </source>
</evidence>